<gene>
    <name evidence="1" type="ORF">T12_15236</name>
</gene>
<dbReference type="EMBL" id="JYDQ01000309">
    <property type="protein sequence ID" value="KRY08813.1"/>
    <property type="molecule type" value="Genomic_DNA"/>
</dbReference>
<keyword evidence="2" id="KW-1185">Reference proteome</keyword>
<evidence type="ECO:0000313" key="1">
    <source>
        <dbReference type="EMBL" id="KRY08813.1"/>
    </source>
</evidence>
<dbReference type="AlphaFoldDB" id="A0A0V0Z8V6"/>
<name>A0A0V0Z8V6_9BILA</name>
<comment type="caution">
    <text evidence="1">The sequence shown here is derived from an EMBL/GenBank/DDBJ whole genome shotgun (WGS) entry which is preliminary data.</text>
</comment>
<sequence length="107" mass="11896">MTLTALARITPAMRSQLDLWIRVLGFGFHRFIYGAYQPQAAGVTYFVHFHASSKHSGFAAVAPCPFSISDDHENYPKVPGMASFTCMAFGGKFLWKLTFPAIIINVH</sequence>
<proteinExistence type="predicted"/>
<reference evidence="1 2" key="1">
    <citation type="submission" date="2015-01" db="EMBL/GenBank/DDBJ databases">
        <title>Evolution of Trichinella species and genotypes.</title>
        <authorList>
            <person name="Korhonen P.K."/>
            <person name="Edoardo P."/>
            <person name="Giuseppe L.R."/>
            <person name="Gasser R.B."/>
        </authorList>
    </citation>
    <scope>NUCLEOTIDE SEQUENCE [LARGE SCALE GENOMIC DNA]</scope>
    <source>
        <strain evidence="1">ISS2496</strain>
    </source>
</reference>
<protein>
    <submittedName>
        <fullName evidence="1">Uncharacterized protein</fullName>
    </submittedName>
</protein>
<accession>A0A0V0Z8V6</accession>
<dbReference type="Proteomes" id="UP000054783">
    <property type="component" value="Unassembled WGS sequence"/>
</dbReference>
<evidence type="ECO:0000313" key="2">
    <source>
        <dbReference type="Proteomes" id="UP000054783"/>
    </source>
</evidence>
<organism evidence="1 2">
    <name type="scientific">Trichinella patagoniensis</name>
    <dbReference type="NCBI Taxonomy" id="990121"/>
    <lineage>
        <taxon>Eukaryota</taxon>
        <taxon>Metazoa</taxon>
        <taxon>Ecdysozoa</taxon>
        <taxon>Nematoda</taxon>
        <taxon>Enoplea</taxon>
        <taxon>Dorylaimia</taxon>
        <taxon>Trichinellida</taxon>
        <taxon>Trichinellidae</taxon>
        <taxon>Trichinella</taxon>
    </lineage>
</organism>